<evidence type="ECO:0000313" key="2">
    <source>
        <dbReference type="Proteomes" id="UP000308730"/>
    </source>
</evidence>
<gene>
    <name evidence="1" type="ORF">EUX98_g8116</name>
</gene>
<dbReference type="AlphaFoldDB" id="A0A4S4MC52"/>
<proteinExistence type="predicted"/>
<keyword evidence="2" id="KW-1185">Reference proteome</keyword>
<dbReference type="Proteomes" id="UP000308730">
    <property type="component" value="Unassembled WGS sequence"/>
</dbReference>
<accession>A0A4S4MC52</accession>
<reference evidence="1 2" key="1">
    <citation type="submission" date="2019-02" db="EMBL/GenBank/DDBJ databases">
        <title>Genome sequencing of the rare red list fungi Antrodiella citrinella (Flaviporus citrinellus).</title>
        <authorList>
            <person name="Buettner E."/>
            <person name="Kellner H."/>
        </authorList>
    </citation>
    <scope>NUCLEOTIDE SEQUENCE [LARGE SCALE GENOMIC DNA]</scope>
    <source>
        <strain evidence="1 2">DSM 108506</strain>
    </source>
</reference>
<organism evidence="1 2">
    <name type="scientific">Antrodiella citrinella</name>
    <dbReference type="NCBI Taxonomy" id="2447956"/>
    <lineage>
        <taxon>Eukaryota</taxon>
        <taxon>Fungi</taxon>
        <taxon>Dikarya</taxon>
        <taxon>Basidiomycota</taxon>
        <taxon>Agaricomycotina</taxon>
        <taxon>Agaricomycetes</taxon>
        <taxon>Polyporales</taxon>
        <taxon>Steccherinaceae</taxon>
        <taxon>Antrodiella</taxon>
    </lineage>
</organism>
<protein>
    <submittedName>
        <fullName evidence="1">Uncharacterized protein</fullName>
    </submittedName>
</protein>
<evidence type="ECO:0000313" key="1">
    <source>
        <dbReference type="EMBL" id="THH23064.1"/>
    </source>
</evidence>
<dbReference type="EMBL" id="SGPM01000400">
    <property type="protein sequence ID" value="THH23064.1"/>
    <property type="molecule type" value="Genomic_DNA"/>
</dbReference>
<name>A0A4S4MC52_9APHY</name>
<comment type="caution">
    <text evidence="1">The sequence shown here is derived from an EMBL/GenBank/DDBJ whole genome shotgun (WGS) entry which is preliminary data.</text>
</comment>
<sequence length="109" mass="12248">MSQVASLGDELPAGAVQFETIVIDPMRTLDGKTRTVYISPLLNEVFESLDVGLERLFSDLIEIYLGYSARNMKLTFASDIKTIQELVDNVLTHMITLRQVQLFALQQQA</sequence>